<accession>A0A1M7G933</accession>
<name>A0A1M7G933_9HYPH</name>
<keyword evidence="3" id="KW-1185">Reference proteome</keyword>
<keyword evidence="1" id="KW-0732">Signal</keyword>
<dbReference type="RefSeq" id="WP_073012128.1">
    <property type="nucleotide sequence ID" value="NZ_FRBW01000002.1"/>
</dbReference>
<feature type="signal peptide" evidence="1">
    <location>
        <begin position="1"/>
        <end position="23"/>
    </location>
</feature>
<dbReference type="EMBL" id="FRBW01000002">
    <property type="protein sequence ID" value="SHM12625.1"/>
    <property type="molecule type" value="Genomic_DNA"/>
</dbReference>
<protein>
    <submittedName>
        <fullName evidence="2">Predicted secreted protein</fullName>
    </submittedName>
</protein>
<evidence type="ECO:0000313" key="3">
    <source>
        <dbReference type="Proteomes" id="UP000186002"/>
    </source>
</evidence>
<dbReference type="Proteomes" id="UP000186002">
    <property type="component" value="Unassembled WGS sequence"/>
</dbReference>
<dbReference type="Pfam" id="PF10016">
    <property type="entry name" value="DUF2259"/>
    <property type="match status" value="1"/>
</dbReference>
<dbReference type="STRING" id="735517.SAMN05444272_1842"/>
<dbReference type="InterPro" id="IPR018725">
    <property type="entry name" value="DUF2259_secreted"/>
</dbReference>
<feature type="chain" id="PRO_5012070865" evidence="1">
    <location>
        <begin position="24"/>
        <end position="247"/>
    </location>
</feature>
<evidence type="ECO:0000256" key="1">
    <source>
        <dbReference type="SAM" id="SignalP"/>
    </source>
</evidence>
<dbReference type="AlphaFoldDB" id="A0A1M7G933"/>
<sequence length="247" mass="26576">MPRMSRFALALAGGLFSALPASAGDFARLDVLGFSADGSRFAFEQYGIEDGSGFPYSEVFVIDVASDNWVKPSPFKKRDETDGDRPDMEASLSELRGEVRAMATGTMSDSGIAGLGLMAGSNPLTEIESDPHRMAVSPRLTVPPIDQPVEFTLEEFPLPSGQCASYGAETKGFRLMMASGRAVRVLSEDTSLPSSRGCPLTYRIERVYTHYPMNGGAPVFAVLVQMQTLGFEGPNGRYLAITGLLQN</sequence>
<evidence type="ECO:0000313" key="2">
    <source>
        <dbReference type="EMBL" id="SHM12625.1"/>
    </source>
</evidence>
<proteinExistence type="predicted"/>
<gene>
    <name evidence="2" type="ORF">SAMN05444272_1842</name>
</gene>
<organism evidence="2 3">
    <name type="scientific">Roseibium suaedae</name>
    <dbReference type="NCBI Taxonomy" id="735517"/>
    <lineage>
        <taxon>Bacteria</taxon>
        <taxon>Pseudomonadati</taxon>
        <taxon>Pseudomonadota</taxon>
        <taxon>Alphaproteobacteria</taxon>
        <taxon>Hyphomicrobiales</taxon>
        <taxon>Stappiaceae</taxon>
        <taxon>Roseibium</taxon>
    </lineage>
</organism>
<reference evidence="2 3" key="1">
    <citation type="submission" date="2016-11" db="EMBL/GenBank/DDBJ databases">
        <authorList>
            <person name="Jaros S."/>
            <person name="Januszkiewicz K."/>
            <person name="Wedrychowicz H."/>
        </authorList>
    </citation>
    <scope>NUCLEOTIDE SEQUENCE [LARGE SCALE GENOMIC DNA]</scope>
    <source>
        <strain evidence="2 3">DSM 22153</strain>
    </source>
</reference>